<organism evidence="7 8">
    <name type="scientific">Hermanssonia centrifuga</name>
    <dbReference type="NCBI Taxonomy" id="98765"/>
    <lineage>
        <taxon>Eukaryota</taxon>
        <taxon>Fungi</taxon>
        <taxon>Dikarya</taxon>
        <taxon>Basidiomycota</taxon>
        <taxon>Agaricomycotina</taxon>
        <taxon>Agaricomycetes</taxon>
        <taxon>Polyporales</taxon>
        <taxon>Meruliaceae</taxon>
        <taxon>Hermanssonia</taxon>
    </lineage>
</organism>
<keyword evidence="8" id="KW-1185">Reference proteome</keyword>
<feature type="repeat" description="ANK" evidence="4">
    <location>
        <begin position="188"/>
        <end position="220"/>
    </location>
</feature>
<dbReference type="InterPro" id="IPR002110">
    <property type="entry name" value="Ankyrin_rpt"/>
</dbReference>
<keyword evidence="3" id="KW-0446">Lipid-binding</keyword>
<comment type="caution">
    <text evidence="7">The sequence shown here is derived from an EMBL/GenBank/DDBJ whole genome shotgun (WGS) entry which is preliminary data.</text>
</comment>
<dbReference type="EMBL" id="MLYV02000872">
    <property type="protein sequence ID" value="PSR75878.1"/>
    <property type="molecule type" value="Genomic_DNA"/>
</dbReference>
<dbReference type="GO" id="GO:0000062">
    <property type="term" value="F:fatty-acyl-CoA binding"/>
    <property type="evidence" value="ECO:0007669"/>
    <property type="project" value="InterPro"/>
</dbReference>
<protein>
    <recommendedName>
        <fullName evidence="6">ACB domain-containing protein</fullName>
    </recommendedName>
</protein>
<dbReference type="SMART" id="SM00248">
    <property type="entry name" value="ANK"/>
    <property type="match status" value="1"/>
</dbReference>
<keyword evidence="1" id="KW-0677">Repeat</keyword>
<evidence type="ECO:0000313" key="8">
    <source>
        <dbReference type="Proteomes" id="UP000186601"/>
    </source>
</evidence>
<dbReference type="STRING" id="98765.A0A2R6NSH8"/>
<dbReference type="PROSITE" id="PS50088">
    <property type="entry name" value="ANK_REPEAT"/>
    <property type="match status" value="1"/>
</dbReference>
<accession>A0A2R6NSH8</accession>
<reference evidence="7 8" key="1">
    <citation type="submission" date="2018-02" db="EMBL/GenBank/DDBJ databases">
        <title>Genome sequence of the basidiomycete white-rot fungus Phlebia centrifuga.</title>
        <authorList>
            <person name="Granchi Z."/>
            <person name="Peng M."/>
            <person name="de Vries R.P."/>
            <person name="Hilden K."/>
            <person name="Makela M.R."/>
            <person name="Grigoriev I."/>
            <person name="Riley R."/>
        </authorList>
    </citation>
    <scope>NUCLEOTIDE SEQUENCE [LARGE SCALE GENOMIC DNA]</scope>
    <source>
        <strain evidence="7 8">FBCC195</strain>
    </source>
</reference>
<evidence type="ECO:0000256" key="5">
    <source>
        <dbReference type="SAM" id="MobiDB-lite"/>
    </source>
</evidence>
<feature type="domain" description="ACB" evidence="6">
    <location>
        <begin position="39"/>
        <end position="92"/>
    </location>
</feature>
<dbReference type="InterPro" id="IPR014352">
    <property type="entry name" value="FERM/acyl-CoA-bd_prot_sf"/>
</dbReference>
<dbReference type="PANTHER" id="PTHR24119">
    <property type="entry name" value="ACYL-COA-BINDING DOMAIN-CONTAINING PROTEIN 6"/>
    <property type="match status" value="1"/>
</dbReference>
<dbReference type="Gene3D" id="1.25.40.20">
    <property type="entry name" value="Ankyrin repeat-containing domain"/>
    <property type="match status" value="1"/>
</dbReference>
<feature type="region of interest" description="Disordered" evidence="5">
    <location>
        <begin position="100"/>
        <end position="140"/>
    </location>
</feature>
<feature type="compositionally biased region" description="Gly residues" evidence="5">
    <location>
        <begin position="130"/>
        <end position="139"/>
    </location>
</feature>
<dbReference type="Proteomes" id="UP000186601">
    <property type="component" value="Unassembled WGS sequence"/>
</dbReference>
<feature type="compositionally biased region" description="Basic and acidic residues" evidence="5">
    <location>
        <begin position="105"/>
        <end position="117"/>
    </location>
</feature>
<keyword evidence="2 4" id="KW-0040">ANK repeat</keyword>
<dbReference type="PANTHER" id="PTHR24119:SF0">
    <property type="entry name" value="ACYL-COA-BINDING DOMAIN-CONTAINING PROTEIN 6"/>
    <property type="match status" value="1"/>
</dbReference>
<dbReference type="InterPro" id="IPR036770">
    <property type="entry name" value="Ankyrin_rpt-contain_sf"/>
</dbReference>
<evidence type="ECO:0000256" key="4">
    <source>
        <dbReference type="PROSITE-ProRule" id="PRU00023"/>
    </source>
</evidence>
<gene>
    <name evidence="7" type="ORF">PHLCEN_2v8792</name>
</gene>
<evidence type="ECO:0000256" key="1">
    <source>
        <dbReference type="ARBA" id="ARBA00022737"/>
    </source>
</evidence>
<dbReference type="InterPro" id="IPR000582">
    <property type="entry name" value="Acyl-CoA-binding_protein"/>
</dbReference>
<dbReference type="Gene3D" id="1.20.80.10">
    <property type="match status" value="1"/>
</dbReference>
<dbReference type="InterPro" id="IPR035984">
    <property type="entry name" value="Acyl-CoA-binding_sf"/>
</dbReference>
<dbReference type="SUPFAM" id="SSF47027">
    <property type="entry name" value="Acyl-CoA binding protein"/>
    <property type="match status" value="1"/>
</dbReference>
<evidence type="ECO:0000259" key="6">
    <source>
        <dbReference type="Pfam" id="PF00887"/>
    </source>
</evidence>
<dbReference type="PROSITE" id="PS50297">
    <property type="entry name" value="ANK_REP_REGION"/>
    <property type="match status" value="1"/>
</dbReference>
<evidence type="ECO:0000313" key="7">
    <source>
        <dbReference type="EMBL" id="PSR75878.1"/>
    </source>
</evidence>
<dbReference type="Pfam" id="PF12796">
    <property type="entry name" value="Ank_2"/>
    <property type="match status" value="1"/>
</dbReference>
<evidence type="ECO:0000256" key="3">
    <source>
        <dbReference type="ARBA" id="ARBA00023121"/>
    </source>
</evidence>
<sequence length="246" mass="26794">MNPKEFPTLGPAVSRSVGLYKVEGSAVEATMGGIFHQFLYGLFKFLTVSPSPTSSRPSIFDFAGRAKWDAWKSTGQTYSDRPLEAEKRYLEIARELGWHEGASSDAKRPPNEGHSQTEEDIWDSDSDSGRGQGSGGGLGAAVSTMTLERDEGRDEGSVHSLAVLGKAEELKVYLNEHPGTNLDELDEFGYTPLHLASDRGHVLVVKLLLSQGSDWSLKDPDDFTALELARIAEHDDVVSILESNIG</sequence>
<dbReference type="AlphaFoldDB" id="A0A2R6NSH8"/>
<dbReference type="Pfam" id="PF00887">
    <property type="entry name" value="ACBP"/>
    <property type="match status" value="1"/>
</dbReference>
<evidence type="ECO:0000256" key="2">
    <source>
        <dbReference type="ARBA" id="ARBA00023043"/>
    </source>
</evidence>
<dbReference type="SUPFAM" id="SSF48403">
    <property type="entry name" value="Ankyrin repeat"/>
    <property type="match status" value="1"/>
</dbReference>
<proteinExistence type="predicted"/>
<dbReference type="OrthoDB" id="341259at2759"/>
<name>A0A2R6NSH8_9APHY</name>